<sequence>MFNIRPYVDGFVTKWNRQTGNYVSWVQEEDAESTNSLFQTWADNRIWWLFPPISILQQVVNKIILEKPSAILITPDWKTLSVMAKLNRINMGCEILPKITQCCPEGLGISAANSSLPPGRLIAWRI</sequence>
<evidence type="ECO:0000313" key="1">
    <source>
        <dbReference type="EMBL" id="KAA6357273.1"/>
    </source>
</evidence>
<dbReference type="Proteomes" id="UP000324800">
    <property type="component" value="Unassembled WGS sequence"/>
</dbReference>
<gene>
    <name evidence="1" type="ORF">EZS28_047200</name>
</gene>
<name>A0A5J4THH4_9EUKA</name>
<dbReference type="EMBL" id="SNRW01031672">
    <property type="protein sequence ID" value="KAA6357273.1"/>
    <property type="molecule type" value="Genomic_DNA"/>
</dbReference>
<dbReference type="AlphaFoldDB" id="A0A5J4THH4"/>
<proteinExistence type="predicted"/>
<protein>
    <submittedName>
        <fullName evidence="1">Uncharacterized protein</fullName>
    </submittedName>
</protein>
<reference evidence="1 2" key="1">
    <citation type="submission" date="2019-03" db="EMBL/GenBank/DDBJ databases">
        <title>Single cell metagenomics reveals metabolic interactions within the superorganism composed of flagellate Streblomastix strix and complex community of Bacteroidetes bacteria on its surface.</title>
        <authorList>
            <person name="Treitli S.C."/>
            <person name="Kolisko M."/>
            <person name="Husnik F."/>
            <person name="Keeling P."/>
            <person name="Hampl V."/>
        </authorList>
    </citation>
    <scope>NUCLEOTIDE SEQUENCE [LARGE SCALE GENOMIC DNA]</scope>
    <source>
        <strain evidence="1">ST1C</strain>
    </source>
</reference>
<organism evidence="1 2">
    <name type="scientific">Streblomastix strix</name>
    <dbReference type="NCBI Taxonomy" id="222440"/>
    <lineage>
        <taxon>Eukaryota</taxon>
        <taxon>Metamonada</taxon>
        <taxon>Preaxostyla</taxon>
        <taxon>Oxymonadida</taxon>
        <taxon>Streblomastigidae</taxon>
        <taxon>Streblomastix</taxon>
    </lineage>
</organism>
<accession>A0A5J4THH4</accession>
<dbReference type="OrthoDB" id="2897838at2759"/>
<evidence type="ECO:0000313" key="2">
    <source>
        <dbReference type="Proteomes" id="UP000324800"/>
    </source>
</evidence>
<comment type="caution">
    <text evidence="1">The sequence shown here is derived from an EMBL/GenBank/DDBJ whole genome shotgun (WGS) entry which is preliminary data.</text>
</comment>